<dbReference type="PANTHER" id="PTHR21022:SF19">
    <property type="entry name" value="PREPHENATE DEHYDRATASE-RELATED"/>
    <property type="match status" value="1"/>
</dbReference>
<evidence type="ECO:0000313" key="10">
    <source>
        <dbReference type="Proteomes" id="UP001237105"/>
    </source>
</evidence>
<keyword evidence="5" id="KW-0584">Phenylalanine biosynthesis</keyword>
<keyword evidence="3" id="KW-0028">Amino-acid biosynthesis</keyword>
<gene>
    <name evidence="9" type="primary">pheA</name>
    <name evidence="9" type="ORF">QIT00_26725</name>
</gene>
<dbReference type="Gene3D" id="3.30.70.260">
    <property type="match status" value="1"/>
</dbReference>
<dbReference type="InterPro" id="IPR008242">
    <property type="entry name" value="Chor_mutase/pphenate_deHydtase"/>
</dbReference>
<dbReference type="Gene3D" id="3.40.190.10">
    <property type="entry name" value="Periplasmic binding protein-like II"/>
    <property type="match status" value="2"/>
</dbReference>
<dbReference type="SUPFAM" id="SSF55021">
    <property type="entry name" value="ACT-like"/>
    <property type="match status" value="1"/>
</dbReference>
<evidence type="ECO:0000256" key="3">
    <source>
        <dbReference type="ARBA" id="ARBA00022605"/>
    </source>
</evidence>
<keyword evidence="6 9" id="KW-0456">Lyase</keyword>
<dbReference type="Pfam" id="PF00800">
    <property type="entry name" value="PDT"/>
    <property type="match status" value="1"/>
</dbReference>
<evidence type="ECO:0000256" key="4">
    <source>
        <dbReference type="ARBA" id="ARBA00023141"/>
    </source>
</evidence>
<proteinExistence type="predicted"/>
<protein>
    <recommendedName>
        <fullName evidence="2">prephenate dehydratase</fullName>
        <ecNumber evidence="2">4.2.1.51</ecNumber>
    </recommendedName>
</protein>
<feature type="domain" description="Prephenate dehydratase" evidence="8">
    <location>
        <begin position="2"/>
        <end position="180"/>
    </location>
</feature>
<dbReference type="PANTHER" id="PTHR21022">
    <property type="entry name" value="PREPHENATE DEHYDRATASE P PROTEIN"/>
    <property type="match status" value="1"/>
</dbReference>
<dbReference type="EMBL" id="JASCIS010000032">
    <property type="protein sequence ID" value="MDI3422103.1"/>
    <property type="molecule type" value="Genomic_DNA"/>
</dbReference>
<name>A0ABT6T2K6_9ACTN</name>
<accession>A0ABT6T2K6</accession>
<evidence type="ECO:0000256" key="5">
    <source>
        <dbReference type="ARBA" id="ARBA00023222"/>
    </source>
</evidence>
<organism evidence="9 10">
    <name type="scientific">Streptomyces luteolus</name>
    <dbReference type="NCBI Taxonomy" id="3043615"/>
    <lineage>
        <taxon>Bacteria</taxon>
        <taxon>Bacillati</taxon>
        <taxon>Actinomycetota</taxon>
        <taxon>Actinomycetes</taxon>
        <taxon>Kitasatosporales</taxon>
        <taxon>Streptomycetaceae</taxon>
        <taxon>Streptomyces</taxon>
    </lineage>
</organism>
<evidence type="ECO:0000256" key="1">
    <source>
        <dbReference type="ARBA" id="ARBA00004741"/>
    </source>
</evidence>
<dbReference type="CDD" id="cd13632">
    <property type="entry name" value="PBP2_Aa-PDT_like"/>
    <property type="match status" value="1"/>
</dbReference>
<evidence type="ECO:0000259" key="8">
    <source>
        <dbReference type="PROSITE" id="PS51171"/>
    </source>
</evidence>
<dbReference type="PIRSF" id="PIRSF001500">
    <property type="entry name" value="Chor_mut_pdt_Ppr"/>
    <property type="match status" value="1"/>
</dbReference>
<keyword evidence="4" id="KW-0057">Aromatic amino acid biosynthesis</keyword>
<evidence type="ECO:0000256" key="2">
    <source>
        <dbReference type="ARBA" id="ARBA00013147"/>
    </source>
</evidence>
<dbReference type="PROSITE" id="PS51171">
    <property type="entry name" value="PREPHENATE_DEHYDR_3"/>
    <property type="match status" value="1"/>
</dbReference>
<comment type="pathway">
    <text evidence="1">Amino-acid biosynthesis; L-phenylalanine biosynthesis; phenylpyruvate from prephenate: step 1/1.</text>
</comment>
<comment type="caution">
    <text evidence="9">The sequence shown here is derived from an EMBL/GenBank/DDBJ whole genome shotgun (WGS) entry which is preliminary data.</text>
</comment>
<evidence type="ECO:0000313" key="9">
    <source>
        <dbReference type="EMBL" id="MDI3422103.1"/>
    </source>
</evidence>
<comment type="catalytic activity">
    <reaction evidence="7">
        <text>prephenate + H(+) = 3-phenylpyruvate + CO2 + H2O</text>
        <dbReference type="Rhea" id="RHEA:21648"/>
        <dbReference type="ChEBI" id="CHEBI:15377"/>
        <dbReference type="ChEBI" id="CHEBI:15378"/>
        <dbReference type="ChEBI" id="CHEBI:16526"/>
        <dbReference type="ChEBI" id="CHEBI:18005"/>
        <dbReference type="ChEBI" id="CHEBI:29934"/>
        <dbReference type="EC" id="4.2.1.51"/>
    </reaction>
</comment>
<dbReference type="CDD" id="cd04905">
    <property type="entry name" value="ACT_CM-PDT"/>
    <property type="match status" value="1"/>
</dbReference>
<evidence type="ECO:0000256" key="6">
    <source>
        <dbReference type="ARBA" id="ARBA00023239"/>
    </source>
</evidence>
<dbReference type="RefSeq" id="WP_282537965.1">
    <property type="nucleotide sequence ID" value="NZ_JASCIS010000032.1"/>
</dbReference>
<keyword evidence="10" id="KW-1185">Reference proteome</keyword>
<dbReference type="EC" id="4.2.1.51" evidence="2"/>
<dbReference type="Proteomes" id="UP001237105">
    <property type="component" value="Unassembled WGS sequence"/>
</dbReference>
<dbReference type="GO" id="GO:0004664">
    <property type="term" value="F:prephenate dehydratase activity"/>
    <property type="evidence" value="ECO:0007669"/>
    <property type="project" value="UniProtKB-EC"/>
</dbReference>
<dbReference type="SUPFAM" id="SSF53850">
    <property type="entry name" value="Periplasmic binding protein-like II"/>
    <property type="match status" value="1"/>
</dbReference>
<dbReference type="InterPro" id="IPR045865">
    <property type="entry name" value="ACT-like_dom_sf"/>
</dbReference>
<dbReference type="InterPro" id="IPR001086">
    <property type="entry name" value="Preph_deHydtase"/>
</dbReference>
<sequence length="282" mass="29469">MPVGYLGPPGSFTQAALAGLDVPPHESVPYPSVRQALDAVRAGAVDGAVVPWENSVEGSVTASVDALSHGDLCITGETLLRVEFALGVPAGGSLDSVRRVLTHPHAHAQCSAWLHRELPHAEVINSASTARAAQEVGSSAGPGEAAIAAPQALLDNGLDIAAQDIGARQDAMTRFVRISRRRAPAPPTGADRSSLIVPMTGRVGELHIVLAEFARWSIPLTSVLSRPGGAGFGDYSFLLECEGHISEPSVGAVVTALHQRNSRTMFLGSYPRAHSPHMSVPR</sequence>
<evidence type="ECO:0000256" key="7">
    <source>
        <dbReference type="ARBA" id="ARBA00047848"/>
    </source>
</evidence>
<reference evidence="9 10" key="1">
    <citation type="submission" date="2023-05" db="EMBL/GenBank/DDBJ databases">
        <title>Draft genome sequence of Streptomyces sp. B-S-A12 isolated from a cave soil in Thailand.</title>
        <authorList>
            <person name="Chamroensaksri N."/>
            <person name="Muangham S."/>
        </authorList>
    </citation>
    <scope>NUCLEOTIDE SEQUENCE [LARGE SCALE GENOMIC DNA]</scope>
    <source>
        <strain evidence="9 10">B-S-A12</strain>
    </source>
</reference>
<dbReference type="NCBIfam" id="NF008865">
    <property type="entry name" value="PRK11898.1"/>
    <property type="match status" value="1"/>
</dbReference>